<gene>
    <name evidence="3" type="ORF">Pan14r_33080</name>
</gene>
<dbReference type="PANTHER" id="PTHR11188">
    <property type="entry name" value="ARRESTIN DOMAIN CONTAINING PROTEIN"/>
    <property type="match status" value="1"/>
</dbReference>
<keyword evidence="4" id="KW-1185">Reference proteome</keyword>
<feature type="region of interest" description="Disordered" evidence="1">
    <location>
        <begin position="326"/>
        <end position="349"/>
    </location>
</feature>
<dbReference type="GO" id="GO:0005737">
    <property type="term" value="C:cytoplasm"/>
    <property type="evidence" value="ECO:0007669"/>
    <property type="project" value="TreeGrafter"/>
</dbReference>
<evidence type="ECO:0000256" key="2">
    <source>
        <dbReference type="SAM" id="Phobius"/>
    </source>
</evidence>
<dbReference type="RefSeq" id="WP_165701473.1">
    <property type="nucleotide sequence ID" value="NZ_CP036319.1"/>
</dbReference>
<dbReference type="PANTHER" id="PTHR11188:SF17">
    <property type="entry name" value="FI21816P1"/>
    <property type="match status" value="1"/>
</dbReference>
<keyword evidence="2" id="KW-1133">Transmembrane helix</keyword>
<comment type="caution">
    <text evidence="3">The sequence shown here is derived from an EMBL/GenBank/DDBJ whole genome shotgun (WGS) entry which is preliminary data.</text>
</comment>
<dbReference type="InterPro" id="IPR050357">
    <property type="entry name" value="Arrestin_domain-protein"/>
</dbReference>
<dbReference type="InterPro" id="IPR014756">
    <property type="entry name" value="Ig_E-set"/>
</dbReference>
<dbReference type="AlphaFoldDB" id="A0A5C5Y7T1"/>
<accession>A0A5C5Y7T1</accession>
<dbReference type="InterPro" id="IPR009776">
    <property type="entry name" value="Spore_0_M"/>
</dbReference>
<dbReference type="SUPFAM" id="SSF81296">
    <property type="entry name" value="E set domains"/>
    <property type="match status" value="1"/>
</dbReference>
<reference evidence="3 4" key="1">
    <citation type="submission" date="2019-02" db="EMBL/GenBank/DDBJ databases">
        <title>Deep-cultivation of Planctomycetes and their phenomic and genomic characterization uncovers novel biology.</title>
        <authorList>
            <person name="Wiegand S."/>
            <person name="Jogler M."/>
            <person name="Boedeker C."/>
            <person name="Pinto D."/>
            <person name="Vollmers J."/>
            <person name="Rivas-Marin E."/>
            <person name="Kohn T."/>
            <person name="Peeters S.H."/>
            <person name="Heuer A."/>
            <person name="Rast P."/>
            <person name="Oberbeckmann S."/>
            <person name="Bunk B."/>
            <person name="Jeske O."/>
            <person name="Meyerdierks A."/>
            <person name="Storesund J.E."/>
            <person name="Kallscheuer N."/>
            <person name="Luecker S."/>
            <person name="Lage O.M."/>
            <person name="Pohl T."/>
            <person name="Merkel B.J."/>
            <person name="Hornburger P."/>
            <person name="Mueller R.-W."/>
            <person name="Bruemmer F."/>
            <person name="Labrenz M."/>
            <person name="Spormann A.M."/>
            <person name="Op Den Camp H."/>
            <person name="Overmann J."/>
            <person name="Amann R."/>
            <person name="Jetten M.S.M."/>
            <person name="Mascher T."/>
            <person name="Medema M.H."/>
            <person name="Devos D.P."/>
            <person name="Kaster A.-K."/>
            <person name="Ovreas L."/>
            <person name="Rohde M."/>
            <person name="Galperin M.Y."/>
            <person name="Jogler C."/>
        </authorList>
    </citation>
    <scope>NUCLEOTIDE SEQUENCE [LARGE SCALE GENOMIC DNA]</scope>
    <source>
        <strain evidence="3 4">Pan14r</strain>
    </source>
</reference>
<evidence type="ECO:0000313" key="3">
    <source>
        <dbReference type="EMBL" id="TWT70998.1"/>
    </source>
</evidence>
<dbReference type="Gene3D" id="2.60.40.640">
    <property type="match status" value="2"/>
</dbReference>
<evidence type="ECO:0008006" key="5">
    <source>
        <dbReference type="Google" id="ProtNLM"/>
    </source>
</evidence>
<sequence length="466" mass="51247">MAKCNLTVILDDPDRIYYAGDTVAGRVRVDVDAEVRCNALQIRSGWRTEGRGNVSRGETESVVAFSGTWEAGQTLEYPFELAVAGWPPTYHGHYLTVNHAVDAQAKISWAFDPKASCQYRVAASGAPESAEVKPTAHKVGGWIAGLVAVVFFAFLAFVFVVLIANPVILAIVLVFAMVAGTFYFVRHVMPRMVLGEVDCVLDSPVATPGSPIAGNLHLSPKKAVLLDAVTAELTGQEVCVSGSGSNKKTHKHTLRTHSETLRQSIKVLPGVRTSIPFEFQLPSTDAYTLKLGDNQIRWALSIRIVIPRWPDWRHSEAIHVVPPQRSDAADGAVDPGASVSTPRVAGDSPEDEITFDETASHFYAARRDRERLDLLLEAVSGMTFPMEVIVERRLLYSGDDGQLGYPDGHAVWARFVDPPLPMTLYVPGELADEFEQVGNRRWQGRAKVVGWDFDHRRLAVRLERPS</sequence>
<evidence type="ECO:0000313" key="4">
    <source>
        <dbReference type="Proteomes" id="UP000317238"/>
    </source>
</evidence>
<name>A0A5C5Y7T1_9PLAN</name>
<keyword evidence="2" id="KW-0812">Transmembrane</keyword>
<keyword evidence="2" id="KW-0472">Membrane</keyword>
<dbReference type="Pfam" id="PF07070">
    <property type="entry name" value="Spo0M"/>
    <property type="match status" value="1"/>
</dbReference>
<dbReference type="Proteomes" id="UP000317238">
    <property type="component" value="Unassembled WGS sequence"/>
</dbReference>
<dbReference type="EMBL" id="SJPL01000001">
    <property type="protein sequence ID" value="TWT70998.1"/>
    <property type="molecule type" value="Genomic_DNA"/>
</dbReference>
<proteinExistence type="predicted"/>
<dbReference type="GO" id="GO:0015031">
    <property type="term" value="P:protein transport"/>
    <property type="evidence" value="ECO:0007669"/>
    <property type="project" value="TreeGrafter"/>
</dbReference>
<organism evidence="3 4">
    <name type="scientific">Crateriforma conspicua</name>
    <dbReference type="NCBI Taxonomy" id="2527996"/>
    <lineage>
        <taxon>Bacteria</taxon>
        <taxon>Pseudomonadati</taxon>
        <taxon>Planctomycetota</taxon>
        <taxon>Planctomycetia</taxon>
        <taxon>Planctomycetales</taxon>
        <taxon>Planctomycetaceae</taxon>
        <taxon>Crateriforma</taxon>
    </lineage>
</organism>
<feature type="transmembrane region" description="Helical" evidence="2">
    <location>
        <begin position="167"/>
        <end position="185"/>
    </location>
</feature>
<feature type="transmembrane region" description="Helical" evidence="2">
    <location>
        <begin position="139"/>
        <end position="161"/>
    </location>
</feature>
<protein>
    <recommendedName>
        <fullName evidence="5">Arrestin-like N-terminal domain-containing protein</fullName>
    </recommendedName>
</protein>
<dbReference type="InterPro" id="IPR014752">
    <property type="entry name" value="Arrestin-like_C"/>
</dbReference>
<evidence type="ECO:0000256" key="1">
    <source>
        <dbReference type="SAM" id="MobiDB-lite"/>
    </source>
</evidence>